<evidence type="ECO:0000256" key="2">
    <source>
        <dbReference type="SAM" id="Phobius"/>
    </source>
</evidence>
<dbReference type="InterPro" id="IPR025403">
    <property type="entry name" value="TgpA-like_C"/>
</dbReference>
<dbReference type="InterPro" id="IPR052901">
    <property type="entry name" value="Bact_TGase-like"/>
</dbReference>
<feature type="transmembrane region" description="Helical" evidence="2">
    <location>
        <begin position="641"/>
        <end position="663"/>
    </location>
</feature>
<dbReference type="Proteomes" id="UP000239576">
    <property type="component" value="Unassembled WGS sequence"/>
</dbReference>
<feature type="transmembrane region" description="Helical" evidence="2">
    <location>
        <begin position="165"/>
        <end position="183"/>
    </location>
</feature>
<sequence length="765" mass="86446">MFDNFGTGASKGVRVQVQAIANRFKRRLETTPPDVEESLLLRVLVQALVLVGIAATDVAASTGMSFWAVPLSLMGAFWSWQHRHKRNTAAKFCIAIGMLLALAAFFVGLRGELNDTRLVLAELLVQLQVLHSFDLPRRKDLGYSMVIGLILISVACTLSQTMTFGLLLLLFLAIALPVLVLDYRSRLGLQRQQYEAPFQQTGLAPKQLLSFLLVILVSGLLVFACLPRFPGYQLRSFPVSPQIQKDFEDNSRIINPGYVKSGTGKGEGSSSKQGEGLGPGKLDENFYYGFNSRINQNLRGALKPRVVLRIRSQAEGFWRVLAFDRYLGQGWEISRNDRAITVTRPDWSYQFFLPRPTSLSKTKEIIQTYTAVSDLPNLLPALTQAKELYFPTRQVAIDPNGNVRSPLELREGLTYTVISEVPYRDRTRLRDAPQSYPPNIVDDYLNVPPKILERVRQRTQALLATSPKPITSAYEKALFLAQAVKQRYTIQTDLPFLDADEDLVEAFLFKYQGGYPDHFSTALTVMLRSVNIPARFIAGFGPGEFNPFTGLYIVRNTDAYAITEVFFPKYGWFAFDPIPGHELIPPSIEENQTFSVLRTFWRWVAGWLPSPVTSWLGQGFGLVAGWIAFAVASLMSLFSNGWIGLFVGLLLGLACGFVGWLLWRSWRNWRYRRWLGTLPPMERFYQQMLTWLALQGFRKQPAQTPLEYAQQSYDAQPAARAAAIDEISQAYVRWRYGGSAPNLTQLKQRLRELKQRSASKTRRKS</sequence>
<protein>
    <submittedName>
        <fullName evidence="4">Transglutaminase</fullName>
    </submittedName>
</protein>
<evidence type="ECO:0000259" key="3">
    <source>
        <dbReference type="SMART" id="SM00460"/>
    </source>
</evidence>
<name>A0A2T1ELK0_9CYAN</name>
<dbReference type="InterPro" id="IPR038765">
    <property type="entry name" value="Papain-like_cys_pep_sf"/>
</dbReference>
<dbReference type="PANTHER" id="PTHR42736:SF1">
    <property type="entry name" value="PROTEIN-GLUTAMINE GAMMA-GLUTAMYLTRANSFERASE"/>
    <property type="match status" value="1"/>
</dbReference>
<dbReference type="InterPro" id="IPR002931">
    <property type="entry name" value="Transglutaminase-like"/>
</dbReference>
<feature type="transmembrane region" description="Helical" evidence="2">
    <location>
        <begin position="43"/>
        <end position="69"/>
    </location>
</feature>
<dbReference type="SUPFAM" id="SSF54001">
    <property type="entry name" value="Cysteine proteinases"/>
    <property type="match status" value="1"/>
</dbReference>
<dbReference type="RefSeq" id="WP_106254966.1">
    <property type="nucleotide sequence ID" value="NZ_CAWNSW010000080.1"/>
</dbReference>
<dbReference type="Pfam" id="PF01841">
    <property type="entry name" value="Transglut_core"/>
    <property type="match status" value="1"/>
</dbReference>
<dbReference type="PANTHER" id="PTHR42736">
    <property type="entry name" value="PROTEIN-GLUTAMINE GAMMA-GLUTAMYLTRANSFERASE"/>
    <property type="match status" value="1"/>
</dbReference>
<dbReference type="Pfam" id="PF11992">
    <property type="entry name" value="TgpA_N"/>
    <property type="match status" value="1"/>
</dbReference>
<keyword evidence="2" id="KW-0812">Transmembrane</keyword>
<accession>A0A2T1ELK0</accession>
<gene>
    <name evidence="4" type="ORF">C7B82_03715</name>
</gene>
<keyword evidence="5" id="KW-1185">Reference proteome</keyword>
<reference evidence="4 5" key="2">
    <citation type="submission" date="2018-03" db="EMBL/GenBank/DDBJ databases">
        <title>The ancient ancestry and fast evolution of plastids.</title>
        <authorList>
            <person name="Moore K.R."/>
            <person name="Magnabosco C."/>
            <person name="Momper L."/>
            <person name="Gold D.A."/>
            <person name="Bosak T."/>
            <person name="Fournier G.P."/>
        </authorList>
    </citation>
    <scope>NUCLEOTIDE SEQUENCE [LARGE SCALE GENOMIC DNA]</scope>
    <source>
        <strain evidence="4 5">ULC18</strain>
    </source>
</reference>
<feature type="transmembrane region" description="Helical" evidence="2">
    <location>
        <begin position="141"/>
        <end position="158"/>
    </location>
</feature>
<proteinExistence type="predicted"/>
<feature type="transmembrane region" description="Helical" evidence="2">
    <location>
        <begin position="615"/>
        <end position="635"/>
    </location>
</feature>
<feature type="transmembrane region" description="Helical" evidence="2">
    <location>
        <begin position="208"/>
        <end position="226"/>
    </location>
</feature>
<evidence type="ECO:0000256" key="1">
    <source>
        <dbReference type="SAM" id="MobiDB-lite"/>
    </source>
</evidence>
<dbReference type="AlphaFoldDB" id="A0A2T1ELK0"/>
<reference evidence="5" key="1">
    <citation type="submission" date="2018-02" db="EMBL/GenBank/DDBJ databases">
        <authorList>
            <person name="Moore K."/>
            <person name="Momper L."/>
        </authorList>
    </citation>
    <scope>NUCLEOTIDE SEQUENCE [LARGE SCALE GENOMIC DNA]</scope>
    <source>
        <strain evidence="5">ULC18</strain>
    </source>
</reference>
<dbReference type="Gene3D" id="3.10.620.30">
    <property type="match status" value="1"/>
</dbReference>
<keyword evidence="2" id="KW-1133">Transmembrane helix</keyword>
<dbReference type="InterPro" id="IPR021878">
    <property type="entry name" value="TgpA_N"/>
</dbReference>
<dbReference type="SMART" id="SM00460">
    <property type="entry name" value="TGc"/>
    <property type="match status" value="1"/>
</dbReference>
<feature type="transmembrane region" description="Helical" evidence="2">
    <location>
        <begin position="89"/>
        <end position="109"/>
    </location>
</feature>
<evidence type="ECO:0000313" key="4">
    <source>
        <dbReference type="EMBL" id="PSB33604.1"/>
    </source>
</evidence>
<keyword evidence="2" id="KW-0472">Membrane</keyword>
<dbReference type="EMBL" id="PVWK01000017">
    <property type="protein sequence ID" value="PSB33604.1"/>
    <property type="molecule type" value="Genomic_DNA"/>
</dbReference>
<organism evidence="4 5">
    <name type="scientific">Stenomitos frigidus ULC18</name>
    <dbReference type="NCBI Taxonomy" id="2107698"/>
    <lineage>
        <taxon>Bacteria</taxon>
        <taxon>Bacillati</taxon>
        <taxon>Cyanobacteriota</taxon>
        <taxon>Cyanophyceae</taxon>
        <taxon>Leptolyngbyales</taxon>
        <taxon>Leptolyngbyaceae</taxon>
        <taxon>Stenomitos</taxon>
    </lineage>
</organism>
<dbReference type="Pfam" id="PF13559">
    <property type="entry name" value="DUF4129"/>
    <property type="match status" value="1"/>
</dbReference>
<comment type="caution">
    <text evidence="4">The sequence shown here is derived from an EMBL/GenBank/DDBJ whole genome shotgun (WGS) entry which is preliminary data.</text>
</comment>
<feature type="region of interest" description="Disordered" evidence="1">
    <location>
        <begin position="259"/>
        <end position="278"/>
    </location>
</feature>
<evidence type="ECO:0000313" key="5">
    <source>
        <dbReference type="Proteomes" id="UP000239576"/>
    </source>
</evidence>
<feature type="domain" description="Transglutaminase-like" evidence="3">
    <location>
        <begin position="508"/>
        <end position="579"/>
    </location>
</feature>
<dbReference type="OrthoDB" id="9804872at2"/>